<evidence type="ECO:0000256" key="7">
    <source>
        <dbReference type="RuleBase" id="RU361270"/>
    </source>
</evidence>
<comment type="subunit">
    <text evidence="4 7">Homotetramer.</text>
</comment>
<comment type="function">
    <text evidence="2">Catalyzes the hydrolysis of 5-hydroxyisourate (HIU) to 2-oxo-4-hydroxy-4-carboxy-5-ureidoimidazoline (OHCU).</text>
</comment>
<keyword evidence="6 7" id="KW-0378">Hydrolase</keyword>
<evidence type="ECO:0000256" key="2">
    <source>
        <dbReference type="ARBA" id="ARBA00002704"/>
    </source>
</evidence>
<keyword evidence="10" id="KW-1185">Reference proteome</keyword>
<dbReference type="Proteomes" id="UP001476282">
    <property type="component" value="Unassembled WGS sequence"/>
</dbReference>
<comment type="catalytic activity">
    <reaction evidence="1 7">
        <text>5-hydroxyisourate + H2O = 5-hydroxy-2-oxo-4-ureido-2,5-dihydro-1H-imidazole-5-carboxylate + H(+)</text>
        <dbReference type="Rhea" id="RHEA:23736"/>
        <dbReference type="ChEBI" id="CHEBI:15377"/>
        <dbReference type="ChEBI" id="CHEBI:15378"/>
        <dbReference type="ChEBI" id="CHEBI:18072"/>
        <dbReference type="ChEBI" id="CHEBI:58639"/>
        <dbReference type="EC" id="3.5.2.17"/>
    </reaction>
</comment>
<organism evidence="9 10">
    <name type="scientific">Haloferula sargassicola</name>
    <dbReference type="NCBI Taxonomy" id="490096"/>
    <lineage>
        <taxon>Bacteria</taxon>
        <taxon>Pseudomonadati</taxon>
        <taxon>Verrucomicrobiota</taxon>
        <taxon>Verrucomicrobiia</taxon>
        <taxon>Verrucomicrobiales</taxon>
        <taxon>Verrucomicrobiaceae</taxon>
        <taxon>Haloferula</taxon>
    </lineage>
</organism>
<feature type="domain" description="Transthyretin/hydroxyisourate hydrolase" evidence="8">
    <location>
        <begin position="4"/>
        <end position="106"/>
    </location>
</feature>
<name>A0ABP9UV09_9BACT</name>
<protein>
    <recommendedName>
        <fullName evidence="7">5-hydroxyisourate hydrolase</fullName>
        <shortName evidence="7">HIU hydrolase</shortName>
        <shortName evidence="7">HIUHase</shortName>
        <ecNumber evidence="7">3.5.2.17</ecNumber>
    </recommendedName>
</protein>
<dbReference type="Gene3D" id="2.60.40.180">
    <property type="entry name" value="Transthyretin/hydroxyisourate hydrolase domain"/>
    <property type="match status" value="1"/>
</dbReference>
<dbReference type="PANTHER" id="PTHR10395">
    <property type="entry name" value="URICASE AND TRANSTHYRETIN-RELATED"/>
    <property type="match status" value="1"/>
</dbReference>
<keyword evidence="5 7" id="KW-0659">Purine metabolism</keyword>
<dbReference type="Pfam" id="PF00576">
    <property type="entry name" value="Transthyretin"/>
    <property type="match status" value="1"/>
</dbReference>
<accession>A0ABP9UV09</accession>
<comment type="similarity">
    <text evidence="3 7">Belongs to the transthyretin family. 5-hydroxyisourate hydrolase subfamily.</text>
</comment>
<dbReference type="CDD" id="cd05822">
    <property type="entry name" value="TLP_HIUase"/>
    <property type="match status" value="1"/>
</dbReference>
<dbReference type="EC" id="3.5.2.17" evidence="7"/>
<evidence type="ECO:0000256" key="3">
    <source>
        <dbReference type="ARBA" id="ARBA00009850"/>
    </source>
</evidence>
<dbReference type="GO" id="GO:0016787">
    <property type="term" value="F:hydrolase activity"/>
    <property type="evidence" value="ECO:0007669"/>
    <property type="project" value="UniProtKB-KW"/>
</dbReference>
<dbReference type="InterPro" id="IPR014306">
    <property type="entry name" value="Hydroxyisourate_hydrolase"/>
</dbReference>
<gene>
    <name evidence="9" type="primary">pucM</name>
    <name evidence="9" type="ORF">Hsar01_03118</name>
</gene>
<proteinExistence type="inferred from homology"/>
<evidence type="ECO:0000256" key="6">
    <source>
        <dbReference type="ARBA" id="ARBA00022801"/>
    </source>
</evidence>
<dbReference type="EMBL" id="BAABRI010000018">
    <property type="protein sequence ID" value="GAA5483884.1"/>
    <property type="molecule type" value="Genomic_DNA"/>
</dbReference>
<evidence type="ECO:0000256" key="5">
    <source>
        <dbReference type="ARBA" id="ARBA00022631"/>
    </source>
</evidence>
<comment type="caution">
    <text evidence="9">The sequence shown here is derived from an EMBL/GenBank/DDBJ whole genome shotgun (WGS) entry which is preliminary data.</text>
</comment>
<evidence type="ECO:0000313" key="9">
    <source>
        <dbReference type="EMBL" id="GAA5483884.1"/>
    </source>
</evidence>
<dbReference type="InterPro" id="IPR023416">
    <property type="entry name" value="Transthyretin/HIU_hydrolase_d"/>
</dbReference>
<dbReference type="InterPro" id="IPR036817">
    <property type="entry name" value="Transthyretin/HIU_hydrolase_sf"/>
</dbReference>
<sequence>MAKISTHALDLTCGRPAAGLAVRLTGPDGLLADIRTDDDGRCGKPLVADPAPGDYTLEFSVGDYFRARGTDSPFLEVVPIRFRVAAGESYHIPLSFTPWAYSTYRGS</sequence>
<evidence type="ECO:0000259" key="8">
    <source>
        <dbReference type="Pfam" id="PF00576"/>
    </source>
</evidence>
<dbReference type="SUPFAM" id="SSF49472">
    <property type="entry name" value="Transthyretin (synonym: prealbumin)"/>
    <property type="match status" value="1"/>
</dbReference>
<dbReference type="RefSeq" id="WP_353567989.1">
    <property type="nucleotide sequence ID" value="NZ_BAABRI010000018.1"/>
</dbReference>
<evidence type="ECO:0000313" key="10">
    <source>
        <dbReference type="Proteomes" id="UP001476282"/>
    </source>
</evidence>
<evidence type="ECO:0000256" key="1">
    <source>
        <dbReference type="ARBA" id="ARBA00001043"/>
    </source>
</evidence>
<dbReference type="NCBIfam" id="TIGR02962">
    <property type="entry name" value="hdxy_isourate"/>
    <property type="match status" value="1"/>
</dbReference>
<dbReference type="PANTHER" id="PTHR10395:SF7">
    <property type="entry name" value="5-HYDROXYISOURATE HYDROLASE"/>
    <property type="match status" value="1"/>
</dbReference>
<reference evidence="9 10" key="1">
    <citation type="submission" date="2024-02" db="EMBL/GenBank/DDBJ databases">
        <title>Haloferula sargassicola NBRC 104335.</title>
        <authorList>
            <person name="Ichikawa N."/>
            <person name="Katano-Makiyama Y."/>
            <person name="Hidaka K."/>
        </authorList>
    </citation>
    <scope>NUCLEOTIDE SEQUENCE [LARGE SCALE GENOMIC DNA]</scope>
    <source>
        <strain evidence="9 10">NBRC 104335</strain>
    </source>
</reference>
<evidence type="ECO:0000256" key="4">
    <source>
        <dbReference type="ARBA" id="ARBA00011881"/>
    </source>
</evidence>